<dbReference type="Proteomes" id="UP000235828">
    <property type="component" value="Chromosome A"/>
</dbReference>
<accession>A0A2N8ZBS4</accession>
<dbReference type="KEGG" id="vta:A2124"/>
<dbReference type="KEGG" id="vta:A1380"/>
<dbReference type="KEGG" id="vta:A3174"/>
<dbReference type="AlphaFoldDB" id="A0A2N8ZBS4"/>
<dbReference type="EMBL" id="LT960611">
    <property type="protein sequence ID" value="SON50103.1"/>
    <property type="molecule type" value="Genomic_DNA"/>
</dbReference>
<gene>
    <name evidence="1" type="ORF">VTAP4600_A1380</name>
    <name evidence="2" type="ORF">VTAP4600_A2124</name>
    <name evidence="3" type="ORF">VTAP4600_A3174</name>
</gene>
<reference evidence="1 4" key="1">
    <citation type="submission" date="2017-10" db="EMBL/GenBank/DDBJ databases">
        <authorList>
            <person name="Banno H."/>
            <person name="Chua N.-H."/>
        </authorList>
    </citation>
    <scope>NUCLEOTIDE SEQUENCE [LARGE SCALE GENOMIC DNA]</scope>
    <source>
        <strain evidence="1">Vibrio tapetis CECT4600</strain>
    </source>
</reference>
<evidence type="ECO:0000313" key="3">
    <source>
        <dbReference type="EMBL" id="SON51140.1"/>
    </source>
</evidence>
<name>A0A2N8ZBS4_9VIBR</name>
<keyword evidence="4" id="KW-1185">Reference proteome</keyword>
<dbReference type="EMBL" id="LT960611">
    <property type="protein sequence ID" value="SON49359.1"/>
    <property type="molecule type" value="Genomic_DNA"/>
</dbReference>
<sequence>MGDVQHASQHRKAKKLHYLEGKTSQINEKSRFPLILSLYLSLLW</sequence>
<dbReference type="EMBL" id="LT960611">
    <property type="protein sequence ID" value="SON51140.1"/>
    <property type="molecule type" value="Genomic_DNA"/>
</dbReference>
<evidence type="ECO:0000313" key="2">
    <source>
        <dbReference type="EMBL" id="SON50103.1"/>
    </source>
</evidence>
<evidence type="ECO:0000313" key="1">
    <source>
        <dbReference type="EMBL" id="SON49359.1"/>
    </source>
</evidence>
<organism evidence="1 4">
    <name type="scientific">Vibrio tapetis subsp. tapetis</name>
    <dbReference type="NCBI Taxonomy" id="1671868"/>
    <lineage>
        <taxon>Bacteria</taxon>
        <taxon>Pseudomonadati</taxon>
        <taxon>Pseudomonadota</taxon>
        <taxon>Gammaproteobacteria</taxon>
        <taxon>Vibrionales</taxon>
        <taxon>Vibrionaceae</taxon>
        <taxon>Vibrio</taxon>
    </lineage>
</organism>
<proteinExistence type="predicted"/>
<evidence type="ECO:0000313" key="4">
    <source>
        <dbReference type="Proteomes" id="UP000235828"/>
    </source>
</evidence>
<protein>
    <submittedName>
        <fullName evidence="1">Uncharacterized protein</fullName>
    </submittedName>
</protein>